<dbReference type="InterPro" id="IPR057666">
    <property type="entry name" value="DrpA_SLOG"/>
</dbReference>
<accession>A0A1H9NXQ8</accession>
<dbReference type="STRING" id="1121357.SAMN05661109_00140"/>
<dbReference type="PANTHER" id="PTHR43022:SF1">
    <property type="entry name" value="PROTEIN SMF"/>
    <property type="match status" value="1"/>
</dbReference>
<comment type="similarity">
    <text evidence="1">Belongs to the DprA/Smf family.</text>
</comment>
<dbReference type="Pfam" id="PF02481">
    <property type="entry name" value="DNA_processg_A"/>
    <property type="match status" value="1"/>
</dbReference>
<dbReference type="Gene3D" id="3.40.50.450">
    <property type="match status" value="1"/>
</dbReference>
<dbReference type="EMBL" id="FOGQ01000001">
    <property type="protein sequence ID" value="SER40661.1"/>
    <property type="molecule type" value="Genomic_DNA"/>
</dbReference>
<protein>
    <submittedName>
        <fullName evidence="3">DNA processing protein</fullName>
    </submittedName>
</protein>
<dbReference type="SUPFAM" id="SSF102405">
    <property type="entry name" value="MCP/YpsA-like"/>
    <property type="match status" value="1"/>
</dbReference>
<evidence type="ECO:0000313" key="3">
    <source>
        <dbReference type="EMBL" id="SER40661.1"/>
    </source>
</evidence>
<organism evidence="3 4">
    <name type="scientific">Corynebacterium cystitidis DSM 20524</name>
    <dbReference type="NCBI Taxonomy" id="1121357"/>
    <lineage>
        <taxon>Bacteria</taxon>
        <taxon>Bacillati</taxon>
        <taxon>Actinomycetota</taxon>
        <taxon>Actinomycetes</taxon>
        <taxon>Mycobacteriales</taxon>
        <taxon>Corynebacteriaceae</taxon>
        <taxon>Corynebacterium</taxon>
    </lineage>
</organism>
<dbReference type="AlphaFoldDB" id="A0A1H9NXQ8"/>
<evidence type="ECO:0000313" key="4">
    <source>
        <dbReference type="Proteomes" id="UP000198929"/>
    </source>
</evidence>
<feature type="domain" description="Smf/DprA SLOG" evidence="2">
    <location>
        <begin position="111"/>
        <end position="290"/>
    </location>
</feature>
<evidence type="ECO:0000259" key="2">
    <source>
        <dbReference type="Pfam" id="PF02481"/>
    </source>
</evidence>
<evidence type="ECO:0000256" key="1">
    <source>
        <dbReference type="ARBA" id="ARBA00006525"/>
    </source>
</evidence>
<proteinExistence type="inferred from homology"/>
<dbReference type="GO" id="GO:0009294">
    <property type="term" value="P:DNA-mediated transformation"/>
    <property type="evidence" value="ECO:0007669"/>
    <property type="project" value="InterPro"/>
</dbReference>
<name>A0A1H9NXQ8_9CORY</name>
<dbReference type="InterPro" id="IPR003488">
    <property type="entry name" value="DprA"/>
</dbReference>
<dbReference type="RefSeq" id="WP_092254741.1">
    <property type="nucleotide sequence ID" value="NZ_CP047199.1"/>
</dbReference>
<dbReference type="PANTHER" id="PTHR43022">
    <property type="entry name" value="PROTEIN SMF"/>
    <property type="match status" value="1"/>
</dbReference>
<gene>
    <name evidence="3" type="ORF">SAMN05661109_00140</name>
</gene>
<keyword evidence="4" id="KW-1185">Reference proteome</keyword>
<dbReference type="Proteomes" id="UP000198929">
    <property type="component" value="Unassembled WGS sequence"/>
</dbReference>
<reference evidence="4" key="1">
    <citation type="submission" date="2016-10" db="EMBL/GenBank/DDBJ databases">
        <authorList>
            <person name="Varghese N."/>
            <person name="Submissions S."/>
        </authorList>
    </citation>
    <scope>NUCLEOTIDE SEQUENCE [LARGE SCALE GENOMIC DNA]</scope>
    <source>
        <strain evidence="4">DSM 20524</strain>
    </source>
</reference>
<sequence length="387" mass="42215">MTSLLTWAYLKSVVDGPSQNLQSLLRAQRSPEEIVAGIKNRESWIGPLYDETATRYRASPHQMLEEADREGFELLTPDDNRWPRAEFTTAFQAAAQDATINQKTSVGELTLPHGLWVRGNTNLGQLAARSVAIVGTRTITDYGKAVTRGIAEDVAAHQYTIISGGALGVDTQAHTVALERGTPTVVVMAGGPGYVYPRHNTDLFERIVEAGGALLTEYYPRSSVQRYRFLERNRLVAALSQGTVVTQAGYRSGALNTLTRAQQFARVAMAVPGPITDISSAGCNVRIRNHQVIPIADVREVHANIAAVGTVDMDEQLELEFEATPVQQLSRNELRVYDAMPAPGGTHLTAEEIAAKSNLPVALTVHLLVDLAKRGLVIREGSLWQRV</sequence>